<keyword evidence="2" id="KW-0493">Microtubule</keyword>
<evidence type="ECO:0000256" key="7">
    <source>
        <dbReference type="ARBA" id="ARBA00023212"/>
    </source>
</evidence>
<feature type="domain" description="Kinesin motor" evidence="10">
    <location>
        <begin position="1"/>
        <end position="28"/>
    </location>
</feature>
<name>A0A8D8R1V0_9HEMI</name>
<feature type="compositionally biased region" description="Low complexity" evidence="9">
    <location>
        <begin position="405"/>
        <end position="415"/>
    </location>
</feature>
<dbReference type="Gene3D" id="3.40.850.10">
    <property type="entry name" value="Kinesin motor domain"/>
    <property type="match status" value="1"/>
</dbReference>
<evidence type="ECO:0000259" key="10">
    <source>
        <dbReference type="PROSITE" id="PS50067"/>
    </source>
</evidence>
<evidence type="ECO:0000256" key="5">
    <source>
        <dbReference type="ARBA" id="ARBA00023054"/>
    </source>
</evidence>
<keyword evidence="3" id="KW-0547">Nucleotide-binding</keyword>
<dbReference type="EMBL" id="HBUF01124167">
    <property type="protein sequence ID" value="CAG6642773.1"/>
    <property type="molecule type" value="Transcribed_RNA"/>
</dbReference>
<keyword evidence="5" id="KW-0175">Coiled coil</keyword>
<dbReference type="GO" id="GO:0005874">
    <property type="term" value="C:microtubule"/>
    <property type="evidence" value="ECO:0007669"/>
    <property type="project" value="UniProtKB-KW"/>
</dbReference>
<dbReference type="InterPro" id="IPR027640">
    <property type="entry name" value="Kinesin-like_fam"/>
</dbReference>
<feature type="region of interest" description="Disordered" evidence="9">
    <location>
        <begin position="395"/>
        <end position="494"/>
    </location>
</feature>
<dbReference type="PROSITE" id="PS50067">
    <property type="entry name" value="KINESIN_MOTOR_2"/>
    <property type="match status" value="1"/>
</dbReference>
<accession>A0A8D8R1V0</accession>
<dbReference type="InterPro" id="IPR027417">
    <property type="entry name" value="P-loop_NTPase"/>
</dbReference>
<comment type="subcellular location">
    <subcellularLocation>
        <location evidence="1">Cytoplasm</location>
        <location evidence="1">Cytoskeleton</location>
    </subcellularLocation>
</comment>
<organism evidence="11">
    <name type="scientific">Cacopsylla melanoneura</name>
    <dbReference type="NCBI Taxonomy" id="428564"/>
    <lineage>
        <taxon>Eukaryota</taxon>
        <taxon>Metazoa</taxon>
        <taxon>Ecdysozoa</taxon>
        <taxon>Arthropoda</taxon>
        <taxon>Hexapoda</taxon>
        <taxon>Insecta</taxon>
        <taxon>Pterygota</taxon>
        <taxon>Neoptera</taxon>
        <taxon>Paraneoptera</taxon>
        <taxon>Hemiptera</taxon>
        <taxon>Sternorrhyncha</taxon>
        <taxon>Psylloidea</taxon>
        <taxon>Psyllidae</taxon>
        <taxon>Psyllinae</taxon>
        <taxon>Cacopsylla</taxon>
    </lineage>
</organism>
<comment type="similarity">
    <text evidence="8">Belongs to the TRAFAC class myosin-kinesin ATPase superfamily. Kinesin family.</text>
</comment>
<dbReference type="InterPro" id="IPR036961">
    <property type="entry name" value="Kinesin_motor_dom_sf"/>
</dbReference>
<dbReference type="GO" id="GO:0003777">
    <property type="term" value="F:microtubule motor activity"/>
    <property type="evidence" value="ECO:0007669"/>
    <property type="project" value="InterPro"/>
</dbReference>
<dbReference type="InterPro" id="IPR001752">
    <property type="entry name" value="Kinesin_motor_dom"/>
</dbReference>
<protein>
    <submittedName>
        <fullName evidence="11">Kinesin-like protein KIF19</fullName>
    </submittedName>
</protein>
<comment type="caution">
    <text evidence="8">Lacks conserved residue(s) required for the propagation of feature annotation.</text>
</comment>
<dbReference type="PANTHER" id="PTHR47968:SF13">
    <property type="entry name" value="KINESIN-LIKE PROTEIN KIF19 ISOFORM X1"/>
    <property type="match status" value="1"/>
</dbReference>
<feature type="region of interest" description="Disordered" evidence="9">
    <location>
        <begin position="62"/>
        <end position="147"/>
    </location>
</feature>
<dbReference type="GO" id="GO:0007018">
    <property type="term" value="P:microtubule-based movement"/>
    <property type="evidence" value="ECO:0007669"/>
    <property type="project" value="InterPro"/>
</dbReference>
<dbReference type="GO" id="GO:0005524">
    <property type="term" value="F:ATP binding"/>
    <property type="evidence" value="ECO:0007669"/>
    <property type="project" value="UniProtKB-KW"/>
</dbReference>
<evidence type="ECO:0000256" key="4">
    <source>
        <dbReference type="ARBA" id="ARBA00022840"/>
    </source>
</evidence>
<evidence type="ECO:0000256" key="3">
    <source>
        <dbReference type="ARBA" id="ARBA00022741"/>
    </source>
</evidence>
<evidence type="ECO:0000256" key="6">
    <source>
        <dbReference type="ARBA" id="ARBA00023175"/>
    </source>
</evidence>
<dbReference type="PANTHER" id="PTHR47968">
    <property type="entry name" value="CENTROMERE PROTEIN E"/>
    <property type="match status" value="1"/>
</dbReference>
<keyword evidence="7" id="KW-0963">Cytoplasm</keyword>
<proteinExistence type="inferred from homology"/>
<evidence type="ECO:0000256" key="8">
    <source>
        <dbReference type="PROSITE-ProRule" id="PRU00283"/>
    </source>
</evidence>
<reference evidence="11" key="1">
    <citation type="submission" date="2021-05" db="EMBL/GenBank/DDBJ databases">
        <authorList>
            <person name="Alioto T."/>
            <person name="Alioto T."/>
            <person name="Gomez Garrido J."/>
        </authorList>
    </citation>
    <scope>NUCLEOTIDE SEQUENCE</scope>
</reference>
<evidence type="ECO:0000256" key="1">
    <source>
        <dbReference type="ARBA" id="ARBA00004245"/>
    </source>
</evidence>
<evidence type="ECO:0000256" key="2">
    <source>
        <dbReference type="ARBA" id="ARBA00022701"/>
    </source>
</evidence>
<keyword evidence="7" id="KW-0206">Cytoskeleton</keyword>
<dbReference type="GO" id="GO:0008017">
    <property type="term" value="F:microtubule binding"/>
    <property type="evidence" value="ECO:0007669"/>
    <property type="project" value="InterPro"/>
</dbReference>
<evidence type="ECO:0000313" key="11">
    <source>
        <dbReference type="EMBL" id="CAG6642773.1"/>
    </source>
</evidence>
<sequence>MIAHVNPGLTHREESKNTLVYAARATGISHKVERNQLDVSFQISQYRSVIADLRNEISRLKHKITDDKPEDESEGPKNIEPANGDVTEPNMVKKQKNGELMGSLDDDDEDSPEEKPVVNGLNRRVMENGESAKPVVAKSDNSTPGKVRKFREQIVSTFREQMRLRRKLMDIDGHLLSLGVEAERQHLIISQWESKHNKLYRGRPPSHHQQDDSSSEYLWQEHDHVNMHQAWSDLSYIEREQEKYINLRSETVKKLDQVRETSVALEDELPSRLDSDTEKELLCLLIRVHELEADKMALQGERLVESHELRRRGDMLVRFHRQQKITDDIITRQRQIMEEERMDLPSDLQELYSLYQQEIHATSYPVDTSGIPYTAYDALPPIHSKELLSNYGSTISNGSDVPVRTSTSGGSTNSSEFESVSILPPIQKSTQKHQPPGGPRRNYNIIEENEAELVEDSRVPRDGTNANFKQARDSPSPVPPPILFPPISNDLRKY</sequence>
<dbReference type="SUPFAM" id="SSF52540">
    <property type="entry name" value="P-loop containing nucleoside triphosphate hydrolases"/>
    <property type="match status" value="1"/>
</dbReference>
<dbReference type="AlphaFoldDB" id="A0A8D8R1V0"/>
<keyword evidence="4" id="KW-0067">ATP-binding</keyword>
<evidence type="ECO:0000256" key="9">
    <source>
        <dbReference type="SAM" id="MobiDB-lite"/>
    </source>
</evidence>
<keyword evidence="6" id="KW-0505">Motor protein</keyword>